<name>A0ABU1LCN4_9FLAO</name>
<feature type="chain" id="PRO_5046195580" description="Secretion system C-terminal sorting domain-containing protein" evidence="2">
    <location>
        <begin position="21"/>
        <end position="269"/>
    </location>
</feature>
<evidence type="ECO:0000256" key="2">
    <source>
        <dbReference type="SAM" id="SignalP"/>
    </source>
</evidence>
<dbReference type="EMBL" id="JAVDQS010000002">
    <property type="protein sequence ID" value="MDR6404360.1"/>
    <property type="molecule type" value="Genomic_DNA"/>
</dbReference>
<dbReference type="InterPro" id="IPR026444">
    <property type="entry name" value="Secre_tail"/>
</dbReference>
<proteinExistence type="predicted"/>
<accession>A0ABU1LCN4</accession>
<keyword evidence="1 2" id="KW-0732">Signal</keyword>
<dbReference type="NCBIfam" id="NF038128">
    <property type="entry name" value="choice_anch_J"/>
    <property type="match status" value="1"/>
</dbReference>
<feature type="domain" description="Secretion system C-terminal sorting" evidence="3">
    <location>
        <begin position="201"/>
        <end position="266"/>
    </location>
</feature>
<dbReference type="RefSeq" id="WP_062161472.1">
    <property type="nucleotide sequence ID" value="NZ_JAVDQS010000002.1"/>
</dbReference>
<dbReference type="NCBIfam" id="TIGR04183">
    <property type="entry name" value="Por_Secre_tail"/>
    <property type="match status" value="1"/>
</dbReference>
<sequence>MMKSILLFGALTAAIAGLNAQTTVFLEEFNTVDGSTMLAPNWAWQDLNGNAGRWRSGDFTSATAAIGFSGNTAYCSGNNFDVLLASPAISIPAGASTLTYKVALSSFFGSGSANSTYNVYVLPASSTFTSTLTPLFTETITTVDTISEKTIDLSSFAGQAVKIYFRHFNSGIKYLFMDDVKVTSSSVLATSETQNKAQTGIYPNPATDFISIKSKSEIISTEVYDATGRKVGSQLKSDKVDVRNLLPGSYILNINTKEGKTSSKFIKKD</sequence>
<gene>
    <name evidence="4" type="ORF">J2781_001275</name>
</gene>
<evidence type="ECO:0000256" key="1">
    <source>
        <dbReference type="ARBA" id="ARBA00022729"/>
    </source>
</evidence>
<dbReference type="Proteomes" id="UP001184853">
    <property type="component" value="Unassembled WGS sequence"/>
</dbReference>
<keyword evidence="5" id="KW-1185">Reference proteome</keyword>
<evidence type="ECO:0000313" key="5">
    <source>
        <dbReference type="Proteomes" id="UP001184853"/>
    </source>
</evidence>
<organism evidence="4 5">
    <name type="scientific">Chryseobacterium geocarposphaerae</name>
    <dbReference type="NCBI Taxonomy" id="1416776"/>
    <lineage>
        <taxon>Bacteria</taxon>
        <taxon>Pseudomonadati</taxon>
        <taxon>Bacteroidota</taxon>
        <taxon>Flavobacteriia</taxon>
        <taxon>Flavobacteriales</taxon>
        <taxon>Weeksellaceae</taxon>
        <taxon>Chryseobacterium group</taxon>
        <taxon>Chryseobacterium</taxon>
    </lineage>
</organism>
<comment type="caution">
    <text evidence="4">The sequence shown here is derived from an EMBL/GenBank/DDBJ whole genome shotgun (WGS) entry which is preliminary data.</text>
</comment>
<feature type="signal peptide" evidence="2">
    <location>
        <begin position="1"/>
        <end position="20"/>
    </location>
</feature>
<evidence type="ECO:0000313" key="4">
    <source>
        <dbReference type="EMBL" id="MDR6404360.1"/>
    </source>
</evidence>
<reference evidence="4 5" key="1">
    <citation type="submission" date="2023-07" db="EMBL/GenBank/DDBJ databases">
        <title>Sorghum-associated microbial communities from plants grown in Nebraska, USA.</title>
        <authorList>
            <person name="Schachtman D."/>
        </authorList>
    </citation>
    <scope>NUCLEOTIDE SEQUENCE [LARGE SCALE GENOMIC DNA]</scope>
    <source>
        <strain evidence="4 5">DS1709</strain>
    </source>
</reference>
<dbReference type="Gene3D" id="2.60.120.200">
    <property type="match status" value="1"/>
</dbReference>
<dbReference type="Pfam" id="PF18962">
    <property type="entry name" value="Por_Secre_tail"/>
    <property type="match status" value="1"/>
</dbReference>
<protein>
    <recommendedName>
        <fullName evidence="3">Secretion system C-terminal sorting domain-containing protein</fullName>
    </recommendedName>
</protein>
<evidence type="ECO:0000259" key="3">
    <source>
        <dbReference type="Pfam" id="PF18962"/>
    </source>
</evidence>